<dbReference type="AlphaFoldDB" id="K1W8Z6"/>
<sequence>MASAFPALIMSQIPLATVYPCSSCPSSIAPAAITVTSQYQTVSTCTPHTVPNTVSGTPEVEPDCTPYAWLSTVIRNPGGSANGDMGGSQLSTITRTEQVVQVSYTSTVLTSEYPCATTTPSYRRKSYEDTTSCASTKSTTMVVDVSCPFKEIGPLAIEGYPGSGLCTTCAEDKNGVMSQIVTATKCLDESCSTYLETWVLAKPTTTTSVSSALFSSSTFCPTSGTYTIPVTATWTPSGPVFTQLATERFEITTAVPITGIIQVATIIEVTFTGTPAATACRSTIVSGITKSPVACPTGVASTSPSYTNSGPADAGPEKRNVQADMVVSENAAHDSMIRRGGMLRSVETKDLKNVMASVTSAPEDHSVCG</sequence>
<evidence type="ECO:0000313" key="3">
    <source>
        <dbReference type="Proteomes" id="UP000006753"/>
    </source>
</evidence>
<evidence type="ECO:0000313" key="2">
    <source>
        <dbReference type="EMBL" id="EKD13640.1"/>
    </source>
</evidence>
<dbReference type="Proteomes" id="UP000006753">
    <property type="component" value="Unassembled WGS sequence"/>
</dbReference>
<name>K1W8Z6_MARBU</name>
<protein>
    <submittedName>
        <fullName evidence="2">Uncharacterized protein</fullName>
    </submittedName>
</protein>
<keyword evidence="3" id="KW-1185">Reference proteome</keyword>
<gene>
    <name evidence="2" type="ORF">MBM_08358</name>
</gene>
<dbReference type="EMBL" id="JH921449">
    <property type="protein sequence ID" value="EKD13640.1"/>
    <property type="molecule type" value="Genomic_DNA"/>
</dbReference>
<dbReference type="HOGENOM" id="CLU_750232_0_0_1"/>
<dbReference type="eggNOG" id="ENOG502SVD5">
    <property type="taxonomic scope" value="Eukaryota"/>
</dbReference>
<accession>K1W8Z6</accession>
<dbReference type="OrthoDB" id="3546899at2759"/>
<organism evidence="2 3">
    <name type="scientific">Marssonina brunnea f. sp. multigermtubi (strain MB_m1)</name>
    <name type="common">Marssonina leaf spot fungus</name>
    <dbReference type="NCBI Taxonomy" id="1072389"/>
    <lineage>
        <taxon>Eukaryota</taxon>
        <taxon>Fungi</taxon>
        <taxon>Dikarya</taxon>
        <taxon>Ascomycota</taxon>
        <taxon>Pezizomycotina</taxon>
        <taxon>Leotiomycetes</taxon>
        <taxon>Helotiales</taxon>
        <taxon>Drepanopezizaceae</taxon>
        <taxon>Drepanopeziza</taxon>
    </lineage>
</organism>
<dbReference type="KEGG" id="mbe:MBM_08358"/>
<evidence type="ECO:0000256" key="1">
    <source>
        <dbReference type="SAM" id="MobiDB-lite"/>
    </source>
</evidence>
<dbReference type="InParanoid" id="K1W8Z6"/>
<feature type="compositionally biased region" description="Polar residues" evidence="1">
    <location>
        <begin position="299"/>
        <end position="310"/>
    </location>
</feature>
<reference evidence="2 3" key="1">
    <citation type="journal article" date="2012" name="BMC Genomics">
        <title>Sequencing the genome of Marssonina brunnea reveals fungus-poplar co-evolution.</title>
        <authorList>
            <person name="Zhu S."/>
            <person name="Cao Y.-Z."/>
            <person name="Jiang C."/>
            <person name="Tan B.-Y."/>
            <person name="Wang Z."/>
            <person name="Feng S."/>
            <person name="Zhang L."/>
            <person name="Su X.-H."/>
            <person name="Brejova B."/>
            <person name="Vinar T."/>
            <person name="Xu M."/>
            <person name="Wang M.-X."/>
            <person name="Zhang S.-G."/>
            <person name="Huang M.-R."/>
            <person name="Wu R."/>
            <person name="Zhou Y."/>
        </authorList>
    </citation>
    <scope>NUCLEOTIDE SEQUENCE [LARGE SCALE GENOMIC DNA]</scope>
    <source>
        <strain evidence="2 3">MB_m1</strain>
    </source>
</reference>
<feature type="region of interest" description="Disordered" evidence="1">
    <location>
        <begin position="299"/>
        <end position="318"/>
    </location>
</feature>
<proteinExistence type="predicted"/>
<dbReference type="GeneID" id="18764293"/>